<accession>A0A0P1H1D2</accession>
<dbReference type="AlphaFoldDB" id="A0A0P1H1D2"/>
<organism evidence="2 3">
    <name type="scientific">Tritonibacter multivorans</name>
    <dbReference type="NCBI Taxonomy" id="928856"/>
    <lineage>
        <taxon>Bacteria</taxon>
        <taxon>Pseudomonadati</taxon>
        <taxon>Pseudomonadota</taxon>
        <taxon>Alphaproteobacteria</taxon>
        <taxon>Rhodobacterales</taxon>
        <taxon>Paracoccaceae</taxon>
        <taxon>Tritonibacter</taxon>
    </lineage>
</organism>
<evidence type="ECO:0000313" key="3">
    <source>
        <dbReference type="Proteomes" id="UP000052022"/>
    </source>
</evidence>
<dbReference type="GO" id="GO:0016491">
    <property type="term" value="F:oxidoreductase activity"/>
    <property type="evidence" value="ECO:0007669"/>
    <property type="project" value="UniProtKB-KW"/>
</dbReference>
<evidence type="ECO:0000256" key="1">
    <source>
        <dbReference type="ARBA" id="ARBA00023002"/>
    </source>
</evidence>
<dbReference type="Proteomes" id="UP000052022">
    <property type="component" value="Unassembled WGS sequence"/>
</dbReference>
<proteinExistence type="predicted"/>
<evidence type="ECO:0008006" key="4">
    <source>
        <dbReference type="Google" id="ProtNLM"/>
    </source>
</evidence>
<evidence type="ECO:0000313" key="2">
    <source>
        <dbReference type="EMBL" id="CUH81861.1"/>
    </source>
</evidence>
<name>A0A0P1H1D2_9RHOB</name>
<dbReference type="STRING" id="928856.SAMN04488049_102483"/>
<keyword evidence="1" id="KW-0560">Oxidoreductase</keyword>
<keyword evidence="3" id="KW-1185">Reference proteome</keyword>
<dbReference type="InterPro" id="IPR029041">
    <property type="entry name" value="FAD-linked_oxidoreductase-like"/>
</dbReference>
<gene>
    <name evidence="2" type="ORF">TRM7557_03646</name>
</gene>
<dbReference type="OrthoDB" id="9812555at2"/>
<dbReference type="RefSeq" id="WP_058291596.1">
    <property type="nucleotide sequence ID" value="NZ_CYSD01000042.1"/>
</dbReference>
<dbReference type="SUPFAM" id="SSF51730">
    <property type="entry name" value="FAD-linked oxidoreductase"/>
    <property type="match status" value="1"/>
</dbReference>
<sequence length="310" mass="33915">MALLNFKKRDADTPTTATPEMEAFLKGYSIEVMPRTAAKVDDFRALLPEGTRVYIAHIEGTPIEEMVATAKRLNDEGYPVMPHFPARIIKDEATLNDWINRYQGEADVKQALLLAGGVDKPHGDYHCSMQLLETGLFDKAGFTNLHVAGHPEGNKDIDPDGSYKNVNEALQWKQKFSERTDAQMALATQFAFEAKPIIEWANGLKEAGIDIPVHIGIAGPAKLQTLIKFAIACGVGPSLKVLQKRAMDVTKLLLPYEPTEVLTELAAHKAANPDFNITNVHFFPLGGIKTNANWAINNGGASAQPKSQQG</sequence>
<dbReference type="EMBL" id="CYSD01000042">
    <property type="protein sequence ID" value="CUH81861.1"/>
    <property type="molecule type" value="Genomic_DNA"/>
</dbReference>
<dbReference type="Gene3D" id="3.20.20.220">
    <property type="match status" value="1"/>
</dbReference>
<protein>
    <recommendedName>
        <fullName evidence="4">5,10-methylenetetrahydrofolate reductase</fullName>
    </recommendedName>
</protein>
<reference evidence="2 3" key="1">
    <citation type="submission" date="2015-09" db="EMBL/GenBank/DDBJ databases">
        <authorList>
            <consortium name="Swine Surveillance"/>
        </authorList>
    </citation>
    <scope>NUCLEOTIDE SEQUENCE [LARGE SCALE GENOMIC DNA]</scope>
    <source>
        <strain evidence="2 3">CECT 7557</strain>
    </source>
</reference>